<protein>
    <submittedName>
        <fullName evidence="1">Uncharacterized protein</fullName>
    </submittedName>
</protein>
<accession>A0ACC6JVY5</accession>
<sequence length="136" mass="14946">MNPCAVSQLSPLNQSHKQYGQVPDKFEGTAATFLYAWKQGVALAGPTYFGDGTHMGLNHANCRWDLRPDLLMINNAINVLSDNERIFLAALVSFYDTDEGSVLLKQAGVRGLADLGVLDPERRAVISSLVLHHHGW</sequence>
<organism evidence="1 2">
    <name type="scientific">Pseudomonas synxantha</name>
    <dbReference type="NCBI Taxonomy" id="47883"/>
    <lineage>
        <taxon>Bacteria</taxon>
        <taxon>Pseudomonadati</taxon>
        <taxon>Pseudomonadota</taxon>
        <taxon>Gammaproteobacteria</taxon>
        <taxon>Pseudomonadales</taxon>
        <taxon>Pseudomonadaceae</taxon>
        <taxon>Pseudomonas</taxon>
    </lineage>
</organism>
<keyword evidence="2" id="KW-1185">Reference proteome</keyword>
<proteinExistence type="predicted"/>
<evidence type="ECO:0000313" key="2">
    <source>
        <dbReference type="Proteomes" id="UP001259420"/>
    </source>
</evidence>
<evidence type="ECO:0000313" key="1">
    <source>
        <dbReference type="EMBL" id="MDR6610545.1"/>
    </source>
</evidence>
<dbReference type="Proteomes" id="UP001259420">
    <property type="component" value="Unassembled WGS sequence"/>
</dbReference>
<name>A0ACC6JVY5_9PSED</name>
<gene>
    <name evidence="1" type="ORF">J2X87_005656</name>
</gene>
<reference evidence="1" key="1">
    <citation type="submission" date="2023-07" db="EMBL/GenBank/DDBJ databases">
        <title>Sorghum-associated microbial communities from plants grown in Nebraska, USA.</title>
        <authorList>
            <person name="Schachtman D."/>
        </authorList>
    </citation>
    <scope>NUCLEOTIDE SEQUENCE</scope>
    <source>
        <strain evidence="1">BE46</strain>
    </source>
</reference>
<comment type="caution">
    <text evidence="1">The sequence shown here is derived from an EMBL/GenBank/DDBJ whole genome shotgun (WGS) entry which is preliminary data.</text>
</comment>
<dbReference type="EMBL" id="JAVDSD010000024">
    <property type="protein sequence ID" value="MDR6610545.1"/>
    <property type="molecule type" value="Genomic_DNA"/>
</dbReference>